<keyword evidence="8" id="KW-1185">Reference proteome</keyword>
<evidence type="ECO:0000313" key="7">
    <source>
        <dbReference type="EMBL" id="SFE15127.1"/>
    </source>
</evidence>
<dbReference type="OrthoDB" id="9775950at2"/>
<dbReference type="PIRSF" id="PIRSF038958">
    <property type="entry name" value="PG_synth_SpoVB"/>
    <property type="match status" value="1"/>
</dbReference>
<evidence type="ECO:0000256" key="1">
    <source>
        <dbReference type="ARBA" id="ARBA00004651"/>
    </source>
</evidence>
<dbReference type="AlphaFoldDB" id="A0A1I1Y6C4"/>
<feature type="transmembrane region" description="Helical" evidence="6">
    <location>
        <begin position="298"/>
        <end position="320"/>
    </location>
</feature>
<evidence type="ECO:0000256" key="5">
    <source>
        <dbReference type="ARBA" id="ARBA00023136"/>
    </source>
</evidence>
<dbReference type="STRING" id="1045775.SAMN05216378_2506"/>
<sequence>MKKDSLIKGTLILAAAALIARFLGIFQRVPLDHILTENGGLYFAVANNVYLTLLVVATGGLPSAISKMVSERYALGREHEAKRVYQAALMFGIVTGVILTIALYAAAPYYAIHIAKTPGAEVAIRAVAPTLLIFPIIAMMRGYFQGRQLMMAGGMSQIIEQILRVIVGVALAYYVVSIVDWGEKWGAAAASFGNVIGGVGALLVMIYYGRKLRRGDLAERKAVDIEAVKAASKIPFRSIYREIFTMSIPIVITAMTVQIIYTFDSSLFVRLTETYYGYHEALLVLRDLSFKAQTVAGIPPILAIALSTSIIPVISSAYSLRNMAEVQRQTALVMRIVLFTGVPAALCLAAASYSVTGLIFTGPRGYGIVAALTAGTIFQITMMTSNSILFGLGKARIPMMNTFVGIGLKILCSYALAPIYGVYGVIMATSVCFVIMTWMNLEAIRREVKFTVLGSRWPSYIVTIVISVAAGWGTEVGIRRLTDSWPDKLTYLISAIAAGAVIGVLYLVLLVLLRVVTMEDAKSFPGPLRKLFVLLLKVLGRSKPQKS</sequence>
<feature type="transmembrane region" description="Helical" evidence="6">
    <location>
        <begin position="161"/>
        <end position="179"/>
    </location>
</feature>
<evidence type="ECO:0000256" key="3">
    <source>
        <dbReference type="ARBA" id="ARBA00022692"/>
    </source>
</evidence>
<feature type="transmembrane region" description="Helical" evidence="6">
    <location>
        <begin position="422"/>
        <end position="441"/>
    </location>
</feature>
<comment type="subcellular location">
    <subcellularLocation>
        <location evidence="1">Cell membrane</location>
        <topology evidence="1">Multi-pass membrane protein</topology>
    </subcellularLocation>
</comment>
<feature type="transmembrane region" description="Helical" evidence="6">
    <location>
        <begin position="397"/>
        <end position="416"/>
    </location>
</feature>
<keyword evidence="2" id="KW-1003">Cell membrane</keyword>
<dbReference type="InterPro" id="IPR050833">
    <property type="entry name" value="Poly_Biosynth_Transport"/>
</dbReference>
<feature type="transmembrane region" description="Helical" evidence="6">
    <location>
        <begin position="185"/>
        <end position="208"/>
    </location>
</feature>
<dbReference type="InterPro" id="IPR002797">
    <property type="entry name" value="Polysacc_synth"/>
</dbReference>
<dbReference type="Proteomes" id="UP000198855">
    <property type="component" value="Unassembled WGS sequence"/>
</dbReference>
<keyword evidence="3 6" id="KW-0812">Transmembrane</keyword>
<dbReference type="PANTHER" id="PTHR30250:SF21">
    <property type="entry name" value="LIPID II FLIPPASE MURJ"/>
    <property type="match status" value="1"/>
</dbReference>
<evidence type="ECO:0000313" key="8">
    <source>
        <dbReference type="Proteomes" id="UP000198855"/>
    </source>
</evidence>
<dbReference type="CDD" id="cd13124">
    <property type="entry name" value="MATE_SpoVB_like"/>
    <property type="match status" value="1"/>
</dbReference>
<dbReference type="RefSeq" id="WP_091185224.1">
    <property type="nucleotide sequence ID" value="NZ_FOMT01000002.1"/>
</dbReference>
<name>A0A1I1Y6C4_9BACL</name>
<dbReference type="EMBL" id="FOMT01000002">
    <property type="protein sequence ID" value="SFE15127.1"/>
    <property type="molecule type" value="Genomic_DNA"/>
</dbReference>
<feature type="transmembrane region" description="Helical" evidence="6">
    <location>
        <begin position="87"/>
        <end position="110"/>
    </location>
</feature>
<protein>
    <submittedName>
        <fullName evidence="7">Stage V sporulation protein B</fullName>
    </submittedName>
</protein>
<accession>A0A1I1Y6C4</accession>
<feature type="transmembrane region" description="Helical" evidence="6">
    <location>
        <begin position="122"/>
        <end position="140"/>
    </location>
</feature>
<reference evidence="8" key="1">
    <citation type="submission" date="2016-10" db="EMBL/GenBank/DDBJ databases">
        <authorList>
            <person name="Varghese N."/>
            <person name="Submissions S."/>
        </authorList>
    </citation>
    <scope>NUCLEOTIDE SEQUENCE [LARGE SCALE GENOMIC DNA]</scope>
    <source>
        <strain evidence="8">CGMCC 1.10784</strain>
    </source>
</reference>
<feature type="transmembrane region" description="Helical" evidence="6">
    <location>
        <begin position="365"/>
        <end position="385"/>
    </location>
</feature>
<feature type="transmembrane region" description="Helical" evidence="6">
    <location>
        <begin position="492"/>
        <end position="513"/>
    </location>
</feature>
<evidence type="ECO:0000256" key="2">
    <source>
        <dbReference type="ARBA" id="ARBA00022475"/>
    </source>
</evidence>
<feature type="transmembrane region" description="Helical" evidence="6">
    <location>
        <begin position="332"/>
        <end position="353"/>
    </location>
</feature>
<evidence type="ECO:0000256" key="4">
    <source>
        <dbReference type="ARBA" id="ARBA00022989"/>
    </source>
</evidence>
<feature type="transmembrane region" description="Helical" evidence="6">
    <location>
        <begin position="453"/>
        <end position="472"/>
    </location>
</feature>
<feature type="transmembrane region" description="Helical" evidence="6">
    <location>
        <begin position="243"/>
        <end position="263"/>
    </location>
</feature>
<proteinExistence type="predicted"/>
<dbReference type="InterPro" id="IPR024923">
    <property type="entry name" value="PG_synth_SpoVB"/>
</dbReference>
<organism evidence="7 8">
    <name type="scientific">Paenibacillus catalpae</name>
    <dbReference type="NCBI Taxonomy" id="1045775"/>
    <lineage>
        <taxon>Bacteria</taxon>
        <taxon>Bacillati</taxon>
        <taxon>Bacillota</taxon>
        <taxon>Bacilli</taxon>
        <taxon>Bacillales</taxon>
        <taxon>Paenibacillaceae</taxon>
        <taxon>Paenibacillus</taxon>
    </lineage>
</organism>
<keyword evidence="4 6" id="KW-1133">Transmembrane helix</keyword>
<keyword evidence="5 6" id="KW-0472">Membrane</keyword>
<dbReference type="PANTHER" id="PTHR30250">
    <property type="entry name" value="PST FAMILY PREDICTED COLANIC ACID TRANSPORTER"/>
    <property type="match status" value="1"/>
</dbReference>
<evidence type="ECO:0000256" key="6">
    <source>
        <dbReference type="SAM" id="Phobius"/>
    </source>
</evidence>
<feature type="transmembrane region" description="Helical" evidence="6">
    <location>
        <begin position="40"/>
        <end position="66"/>
    </location>
</feature>
<dbReference type="GO" id="GO:0005886">
    <property type="term" value="C:plasma membrane"/>
    <property type="evidence" value="ECO:0007669"/>
    <property type="project" value="UniProtKB-SubCell"/>
</dbReference>
<dbReference type="Pfam" id="PF01943">
    <property type="entry name" value="Polysacc_synt"/>
    <property type="match status" value="1"/>
</dbReference>
<gene>
    <name evidence="7" type="ORF">SAMN05216378_2506</name>
</gene>